<dbReference type="PANTHER" id="PTHR41259:SF1">
    <property type="entry name" value="DOUBLE-STRAND BREAK REPAIR RAD50 ATPASE, PUTATIVE-RELATED"/>
    <property type="match status" value="1"/>
</dbReference>
<keyword evidence="4" id="KW-1185">Reference proteome</keyword>
<proteinExistence type="predicted"/>
<sequence>MKIMGFHIYGYGKVADFSVQNLQDIQVIYGENEAGKSSIQHFFHSILFGFPTRAQNEPRYEPLHHSAYGGKIIIETNDYGEVVIERKKGRAVGDVFVYFQDGSIGGEKELALLLHNIDKSTFQNIFSFDVHGLQNINTFSEEEISRYLFSAGMSGTDELFQLENLWEKQKSQLFKKNGKKPVLNEMLQQLKRLEKELKKGKQVNSQYAELLKLKRSKEASFDKQKYNQRKWKEKEQELLAYQQKLPLIEERQGIEHQLTVLEKAKHFPSEGLERYEQLNQTIRSLEMKLQNHNEKQDALKKELALSNEDRFLLSLEQEMETFLNEEHLIQQKLHLVYEHQNKLEMIQSSISNRMRKLNIRADEGDLIKIDTGMLVKTEVKDLLNEKIEFQSGFRQFQNSFSREEEELKVAEQQCSSIESLMLSEEEYQQLQKQAHHFEKRMEIEKQRNLLINQQNTGSSIPNYWFLMTSMALIIGMIVTVTLSQYIPFLLLFGCEVLTLFLYSKNRNLSKKSHGKVAKIEQKQETIQEYVDPNVLKEQRQLRVDWKQKLLRLDELQFRFQNLKEAMAEWEETQLSLENRFGKLKHKLSLSADLQWDVLEEAFQELDNLIKETEQKGIYEKVITTNQKQLKDFEEKWKNVLTGKWTVLQEMFTEIKYLSGRLKEFKQKDIYVQEKLTSLKEEQHEWETEKEYLQKEITRLFQQAQVTTEEQYRIAAEGAKQRKELLQKLKLIDQQLSANELRKDYLISSSTLKRKLVEAKQEINQSEERIEEIQEEIVKLNYEIEKLEEGTDYAILLHQYYEKKAEFQTKSQEWAIYAAAQKALNETMNRYKEDRLPKVMAKANDFLKRLTNNQYTELHRDENQQLLVKSNESVFFSPKQLSQATKEQVYVSLRLALVVTLKGEFPFPLIIDDGFVHFDAKRTEAVIDVLKECSQQTQIIYFTCHSHIAEKFPKQSVLDLSVFAKV</sequence>
<dbReference type="InterPro" id="IPR027417">
    <property type="entry name" value="P-loop_NTPase"/>
</dbReference>
<dbReference type="Proteomes" id="UP001312865">
    <property type="component" value="Unassembled WGS sequence"/>
</dbReference>
<feature type="domain" description="YhaN AAA" evidence="2">
    <location>
        <begin position="1"/>
        <end position="201"/>
    </location>
</feature>
<evidence type="ECO:0000313" key="4">
    <source>
        <dbReference type="Proteomes" id="UP001312865"/>
    </source>
</evidence>
<gene>
    <name evidence="3" type="ORF">WAK64_05150</name>
</gene>
<reference evidence="3 4" key="1">
    <citation type="journal article" date="2018" name="J. Microbiol.">
        <title>Bacillus spongiae sp. nov., isolated from sponge of Jeju Island.</title>
        <authorList>
            <person name="Lee G.E."/>
            <person name="Im W.T."/>
            <person name="Park J.S."/>
        </authorList>
    </citation>
    <scope>NUCLEOTIDE SEQUENCE [LARGE SCALE GENOMIC DNA]</scope>
    <source>
        <strain evidence="3 4">135PIL107-10</strain>
    </source>
</reference>
<dbReference type="RefSeq" id="WP_336585873.1">
    <property type="nucleotide sequence ID" value="NZ_JBBAXC010000003.1"/>
</dbReference>
<feature type="coiled-coil region" evidence="1">
    <location>
        <begin position="552"/>
        <end position="615"/>
    </location>
</feature>
<feature type="coiled-coil region" evidence="1">
    <location>
        <begin position="275"/>
        <end position="309"/>
    </location>
</feature>
<dbReference type="Pfam" id="PF13514">
    <property type="entry name" value="AAA_27"/>
    <property type="match status" value="1"/>
</dbReference>
<dbReference type="Gene3D" id="3.40.50.300">
    <property type="entry name" value="P-loop containing nucleotide triphosphate hydrolases"/>
    <property type="match status" value="2"/>
</dbReference>
<feature type="coiled-coil region" evidence="1">
    <location>
        <begin position="393"/>
        <end position="447"/>
    </location>
</feature>
<evidence type="ECO:0000256" key="1">
    <source>
        <dbReference type="SAM" id="Coils"/>
    </source>
</evidence>
<accession>A0ABU8HB02</accession>
<dbReference type="PANTHER" id="PTHR41259">
    <property type="entry name" value="DOUBLE-STRAND BREAK REPAIR RAD50 ATPASE, PUTATIVE-RELATED"/>
    <property type="match status" value="1"/>
</dbReference>
<evidence type="ECO:0000313" key="3">
    <source>
        <dbReference type="EMBL" id="MEI5906440.1"/>
    </source>
</evidence>
<comment type="caution">
    <text evidence="3">The sequence shown here is derived from an EMBL/GenBank/DDBJ whole genome shotgun (WGS) entry which is preliminary data.</text>
</comment>
<feature type="coiled-coil region" evidence="1">
    <location>
        <begin position="748"/>
        <end position="789"/>
    </location>
</feature>
<dbReference type="EMBL" id="JBBAXC010000003">
    <property type="protein sequence ID" value="MEI5906440.1"/>
    <property type="molecule type" value="Genomic_DNA"/>
</dbReference>
<dbReference type="InterPro" id="IPR038734">
    <property type="entry name" value="YhaN_AAA"/>
</dbReference>
<keyword evidence="1" id="KW-0175">Coiled coil</keyword>
<feature type="coiled-coil region" evidence="1">
    <location>
        <begin position="183"/>
        <end position="210"/>
    </location>
</feature>
<dbReference type="SUPFAM" id="SSF52540">
    <property type="entry name" value="P-loop containing nucleoside triphosphate hydrolases"/>
    <property type="match status" value="1"/>
</dbReference>
<name>A0ABU8HB02_9BACI</name>
<evidence type="ECO:0000259" key="2">
    <source>
        <dbReference type="Pfam" id="PF13514"/>
    </source>
</evidence>
<organism evidence="3 4">
    <name type="scientific">Bacillus spongiae</name>
    <dbReference type="NCBI Taxonomy" id="2683610"/>
    <lineage>
        <taxon>Bacteria</taxon>
        <taxon>Bacillati</taxon>
        <taxon>Bacillota</taxon>
        <taxon>Bacilli</taxon>
        <taxon>Bacillales</taxon>
        <taxon>Bacillaceae</taxon>
        <taxon>Bacillus</taxon>
    </lineage>
</organism>
<protein>
    <submittedName>
        <fullName evidence="3">AAA family ATPase</fullName>
    </submittedName>
</protein>